<feature type="compositionally biased region" description="Basic residues" evidence="4">
    <location>
        <begin position="430"/>
        <end position="442"/>
    </location>
</feature>
<feature type="domain" description="EF-hand" evidence="5">
    <location>
        <begin position="342"/>
        <end position="377"/>
    </location>
</feature>
<evidence type="ECO:0000256" key="4">
    <source>
        <dbReference type="SAM" id="MobiDB-lite"/>
    </source>
</evidence>
<feature type="domain" description="EF-hand" evidence="5">
    <location>
        <begin position="758"/>
        <end position="793"/>
    </location>
</feature>
<feature type="compositionally biased region" description="Polar residues" evidence="4">
    <location>
        <begin position="503"/>
        <end position="516"/>
    </location>
</feature>
<feature type="region of interest" description="Disordered" evidence="4">
    <location>
        <begin position="430"/>
        <end position="751"/>
    </location>
</feature>
<dbReference type="GO" id="GO:0005509">
    <property type="term" value="F:calcium ion binding"/>
    <property type="evidence" value="ECO:0007669"/>
    <property type="project" value="InterPro"/>
</dbReference>
<dbReference type="GO" id="GO:0043226">
    <property type="term" value="C:organelle"/>
    <property type="evidence" value="ECO:0007669"/>
    <property type="project" value="UniProtKB-ARBA"/>
</dbReference>
<evidence type="ECO:0000259" key="5">
    <source>
        <dbReference type="PROSITE" id="PS50222"/>
    </source>
</evidence>
<feature type="domain" description="EF-hand" evidence="5">
    <location>
        <begin position="310"/>
        <end position="341"/>
    </location>
</feature>
<dbReference type="SUPFAM" id="SSF47473">
    <property type="entry name" value="EF-hand"/>
    <property type="match status" value="2"/>
</dbReference>
<feature type="compositionally biased region" description="Basic and acidic residues" evidence="4">
    <location>
        <begin position="529"/>
        <end position="551"/>
    </location>
</feature>
<feature type="region of interest" description="Disordered" evidence="4">
    <location>
        <begin position="1412"/>
        <end position="1431"/>
    </location>
</feature>
<organism evidence="6 7">
    <name type="scientific">Phytophthora fragariaefolia</name>
    <dbReference type="NCBI Taxonomy" id="1490495"/>
    <lineage>
        <taxon>Eukaryota</taxon>
        <taxon>Sar</taxon>
        <taxon>Stramenopiles</taxon>
        <taxon>Oomycota</taxon>
        <taxon>Peronosporomycetes</taxon>
        <taxon>Peronosporales</taxon>
        <taxon>Peronosporaceae</taxon>
        <taxon>Phytophthora</taxon>
    </lineage>
</organism>
<feature type="compositionally biased region" description="Basic and acidic residues" evidence="4">
    <location>
        <begin position="699"/>
        <end position="713"/>
    </location>
</feature>
<evidence type="ECO:0000256" key="2">
    <source>
        <dbReference type="ARBA" id="ARBA00022737"/>
    </source>
</evidence>
<feature type="compositionally biased region" description="Basic and acidic residues" evidence="4">
    <location>
        <begin position="613"/>
        <end position="622"/>
    </location>
</feature>
<dbReference type="InterPro" id="IPR018247">
    <property type="entry name" value="EF_Hand_1_Ca_BS"/>
</dbReference>
<evidence type="ECO:0000313" key="7">
    <source>
        <dbReference type="Proteomes" id="UP001165121"/>
    </source>
</evidence>
<keyword evidence="3" id="KW-0106">Calcium</keyword>
<reference evidence="6" key="1">
    <citation type="submission" date="2023-04" db="EMBL/GenBank/DDBJ databases">
        <title>Phytophthora fragariaefolia NBRC 109709.</title>
        <authorList>
            <person name="Ichikawa N."/>
            <person name="Sato H."/>
            <person name="Tonouchi N."/>
        </authorList>
    </citation>
    <scope>NUCLEOTIDE SEQUENCE</scope>
    <source>
        <strain evidence="6">NBRC 109709</strain>
    </source>
</reference>
<dbReference type="SMART" id="SM00054">
    <property type="entry name" value="EFh"/>
    <property type="match status" value="6"/>
</dbReference>
<dbReference type="Proteomes" id="UP001165121">
    <property type="component" value="Unassembled WGS sequence"/>
</dbReference>
<dbReference type="Pfam" id="PF13499">
    <property type="entry name" value="EF-hand_7"/>
    <property type="match status" value="3"/>
</dbReference>
<evidence type="ECO:0000256" key="1">
    <source>
        <dbReference type="ARBA" id="ARBA00005253"/>
    </source>
</evidence>
<feature type="domain" description="EF-hand" evidence="5">
    <location>
        <begin position="794"/>
        <end position="829"/>
    </location>
</feature>
<feature type="compositionally biased region" description="Basic residues" evidence="4">
    <location>
        <begin position="651"/>
        <end position="670"/>
    </location>
</feature>
<dbReference type="PROSITE" id="PS50222">
    <property type="entry name" value="EF_HAND_2"/>
    <property type="match status" value="6"/>
</dbReference>
<dbReference type="PROSITE" id="PS00018">
    <property type="entry name" value="EF_HAND_1"/>
    <property type="match status" value="5"/>
</dbReference>
<keyword evidence="2" id="KW-0677">Repeat</keyword>
<feature type="region of interest" description="Disordered" evidence="4">
    <location>
        <begin position="378"/>
        <end position="416"/>
    </location>
</feature>
<evidence type="ECO:0000313" key="6">
    <source>
        <dbReference type="EMBL" id="GMF29557.1"/>
    </source>
</evidence>
<dbReference type="InterPro" id="IPR011992">
    <property type="entry name" value="EF-hand-dom_pair"/>
</dbReference>
<feature type="region of interest" description="Disordered" evidence="4">
    <location>
        <begin position="1"/>
        <end position="71"/>
    </location>
</feature>
<accession>A0A9W6X464</accession>
<feature type="compositionally biased region" description="Basic and acidic residues" evidence="4">
    <location>
        <begin position="569"/>
        <end position="593"/>
    </location>
</feature>
<dbReference type="EMBL" id="BSXT01000540">
    <property type="protein sequence ID" value="GMF29557.1"/>
    <property type="molecule type" value="Genomic_DNA"/>
</dbReference>
<dbReference type="FunFam" id="1.10.238.10:FF:000178">
    <property type="entry name" value="Calmodulin-2 A"/>
    <property type="match status" value="1"/>
</dbReference>
<feature type="compositionally biased region" description="Basic residues" evidence="4">
    <location>
        <begin position="487"/>
        <end position="498"/>
    </location>
</feature>
<dbReference type="InterPro" id="IPR050145">
    <property type="entry name" value="Centrin_CML-like"/>
</dbReference>
<feature type="compositionally biased region" description="Polar residues" evidence="4">
    <location>
        <begin position="390"/>
        <end position="404"/>
    </location>
</feature>
<evidence type="ECO:0000256" key="3">
    <source>
        <dbReference type="ARBA" id="ARBA00022837"/>
    </source>
</evidence>
<comment type="caution">
    <text evidence="6">The sequence shown here is derived from an EMBL/GenBank/DDBJ whole genome shotgun (WGS) entry which is preliminary data.</text>
</comment>
<dbReference type="PANTHER" id="PTHR23050">
    <property type="entry name" value="CALCIUM BINDING PROTEIN"/>
    <property type="match status" value="1"/>
</dbReference>
<dbReference type="Gene3D" id="1.10.238.10">
    <property type="entry name" value="EF-hand"/>
    <property type="match status" value="4"/>
</dbReference>
<feature type="compositionally biased region" description="Basic and acidic residues" evidence="4">
    <location>
        <begin position="1172"/>
        <end position="1181"/>
    </location>
</feature>
<gene>
    <name evidence="6" type="ORF">Pfra01_000634400</name>
</gene>
<proteinExistence type="inferred from homology"/>
<sequence>MHQVSAGMLKRGSSRSSRRSRPVDSLSRRDVSSGSQSSSPSPTRRKPRKSKSRDSEGSSDPTRLERVKKSGKMKRAPLLDYSIVEAVYSAMAGQAQRRASRYWLEQFAKFEDKKRPGAIKVDKFTRCLSRMGVELDRREHYEVLVDCFEAKGGSEGTSDSSDNNTSEKMVDYAAFVDFACNVRDSAKLSEIADSLRESIAKYDGKKQSSTSYNLAAGLDKLDRHNRGWIPSTQFERALQREDRGPTFHLSAAQLRTLVDRFEYEYEKRQLGIDYMQFAQWLQPLLHLDVKKVHERVKSLVEEAAEKHGWQLGEIFKAIDDDNDGEVDAVELKEALLEMGLPLTDAQIRCLADEYDVDGDRKIQYNEFVSLFAPSENQRVKRKTAKDSSRNRSGVKSDSASTTDQITKKKDRSKRNIRNSFSWGITKAFARKQAAKSGRQKRSVTKDPRLGEASESSLSDEPTRKKSKKVRKDQDVTSSDDEIESKAKTTRRQRSRKHRESSNTEEQATSSASDNQASKTKRGRKKSKTTRRDGNSSSTESERDIKDHEKNATPENCAKGKTSKKAATMKSEDESKNRVTSDSEAPKSSSKDTPGKTLSGGGPVKEKSARKRGQRETYDEVTRSRSHRKLSRRHSPRRRHRSRSAHGQSNGKSRRKRHGSRSRSVRLRRATRNTAAYSSDDSEKSEVSVNNDSSSGLDVEQLRRRQQSRGERAIRRGNNATSAYDDKTDNEVNENESESYEDGEGGDELSRSDDEYHKHLKRSLRRAFDFFDLDQTSTIDKRELSHVLRALGHEFTSEELEAEMANADLDRNGQLDFYEFVAFVKKQLAQKTYLLSQQREMEIRQSFQLLDTDKNGALDEQEFEYLIYKVLQVELSVEEQDELLDFIDKDADGLISEDEFIVFMKKLETLHRKYSGNGKQKHFFDSLDTSSQLAYSAMKKLVRGAPMDLDRNLLMFFGVPSNFRPAISSAATCRTLHGNTMEHVLSFPSPQTIEALALDTTLNDKKDSSWFGLNRLDTGSEEYRMLQHAEGVEAQAIVSLKRAAGVPKPFDTREDDVVKRCVHVCLFQEQVEEAVSKRAARRRCGSTKEKSTKSLQATGAGTVIGNVHEIPVYWHQGEEDVWEFSKKSTKQDKYKFLVRTNTVNDHLFLLVEFIVHLKIRPEEHQSKKRSKSRREERNRSSDEGDSEEGTREMVCCWCKIPVRQLLAKRSDIMRRKEKLWGGTANAPVDIEQDELLRRRTGWRAFTNMFSKPSPPLMGIKSVPIDSLSEDVQVYVRKMPPIVIAPFISLPILAEYMVFVRKTLACVTSSSSGLHRNYSTYPALKLLPKIVDDHVALTIFRKAFDSEVASMKAGEVSLDYKQRLGRAFLTSLCVQDRQLKFQQLVLRMWPSFVHWQERLPPSLLPPVKVPGAVQDPKVPAGAPPKGVTTAPSAANTTISDGVAAQIRTNLLQTTASGYVMTKPL</sequence>
<feature type="compositionally biased region" description="Acidic residues" evidence="4">
    <location>
        <begin position="730"/>
        <end position="746"/>
    </location>
</feature>
<keyword evidence="7" id="KW-1185">Reference proteome</keyword>
<dbReference type="InterPro" id="IPR002048">
    <property type="entry name" value="EF_hand_dom"/>
</dbReference>
<feature type="domain" description="EF-hand" evidence="5">
    <location>
        <begin position="874"/>
        <end position="909"/>
    </location>
</feature>
<comment type="similarity">
    <text evidence="1">Belongs to the centrin family.</text>
</comment>
<feature type="domain" description="EF-hand" evidence="5">
    <location>
        <begin position="837"/>
        <end position="872"/>
    </location>
</feature>
<feature type="compositionally biased region" description="Basic residues" evidence="4">
    <location>
        <begin position="518"/>
        <end position="528"/>
    </location>
</feature>
<dbReference type="CDD" id="cd00051">
    <property type="entry name" value="EFh"/>
    <property type="match status" value="3"/>
</dbReference>
<name>A0A9W6X464_9STRA</name>
<dbReference type="OrthoDB" id="26525at2759"/>
<protein>
    <submittedName>
        <fullName evidence="6">Unnamed protein product</fullName>
    </submittedName>
</protein>
<feature type="region of interest" description="Disordered" evidence="4">
    <location>
        <begin position="1163"/>
        <end position="1186"/>
    </location>
</feature>
<feature type="compositionally biased region" description="Basic residues" evidence="4">
    <location>
        <begin position="623"/>
        <end position="643"/>
    </location>
</feature>
<feature type="compositionally biased region" description="Low complexity" evidence="4">
    <location>
        <begin position="32"/>
        <end position="42"/>
    </location>
</feature>
<feature type="compositionally biased region" description="Basic and acidic residues" evidence="4">
    <location>
        <begin position="52"/>
        <end position="68"/>
    </location>
</feature>